<dbReference type="GO" id="GO:0005975">
    <property type="term" value="P:carbohydrate metabolic process"/>
    <property type="evidence" value="ECO:0007669"/>
    <property type="project" value="InterPro"/>
</dbReference>
<dbReference type="SUPFAM" id="SSF48208">
    <property type="entry name" value="Six-hairpin glycosidases"/>
    <property type="match status" value="1"/>
</dbReference>
<protein>
    <submittedName>
        <fullName evidence="3">Unsaturated rhamnogalacturonyl hydrolase</fullName>
    </submittedName>
</protein>
<accession>A0A171AT34</accession>
<dbReference type="InterPro" id="IPR010905">
    <property type="entry name" value="Glyco_hydro_88"/>
</dbReference>
<proteinExistence type="predicted"/>
<dbReference type="InterPro" id="IPR008928">
    <property type="entry name" value="6-hairpin_glycosidase_sf"/>
</dbReference>
<organism evidence="3 4">
    <name type="scientific">Paludibacter jiangxiensis</name>
    <dbReference type="NCBI Taxonomy" id="681398"/>
    <lineage>
        <taxon>Bacteria</taxon>
        <taxon>Pseudomonadati</taxon>
        <taxon>Bacteroidota</taxon>
        <taxon>Bacteroidia</taxon>
        <taxon>Bacteroidales</taxon>
        <taxon>Paludibacteraceae</taxon>
        <taxon>Paludibacter</taxon>
    </lineage>
</organism>
<feature type="chain" id="PRO_5007905322" evidence="2">
    <location>
        <begin position="20"/>
        <end position="394"/>
    </location>
</feature>
<dbReference type="Gene3D" id="1.50.10.10">
    <property type="match status" value="1"/>
</dbReference>
<keyword evidence="2" id="KW-0732">Signal</keyword>
<name>A0A171AT34_9BACT</name>
<sequence>MKRIFLISLSFLLTITVFAQTRTMYLNWAANVAQSDMKRNPEGWMIDFNKTPKWDYCQGLMCSALLKLNALTKDKTYYDYVLKFGDYMVDNDGNVLTYKASENSLDRINGAKFIFTLYDKTLKLKYYKAIEAFRAQLKTHPRTSEGGFWHKAIYPNQMWLDGIYMASPFLAEYAKRFNEKETFDDVAKQILLIAKHTYDPKTGLYYHAWDESKTQEWADKITGCSPNFWSRSIGWYMMAIVDVLDYLPLNHPQRPAIKRIFSNLTKSLLKYQDKTTGLWYQVTDKPGAEGNYLESSSTAMFMYAITKAANKGYIEPSYFAISKKTFNLFIKNATRIDTDGSYNITKACAVAGLGGTPYRSGTYDYYIHEPQRDNDPKVIGPFILWCCQLAMIAK</sequence>
<dbReference type="GO" id="GO:0016787">
    <property type="term" value="F:hydrolase activity"/>
    <property type="evidence" value="ECO:0007669"/>
    <property type="project" value="UniProtKB-KW"/>
</dbReference>
<keyword evidence="4" id="KW-1185">Reference proteome</keyword>
<dbReference type="Proteomes" id="UP000076586">
    <property type="component" value="Unassembled WGS sequence"/>
</dbReference>
<dbReference type="OrthoDB" id="6381507at2"/>
<dbReference type="EMBL" id="BDCR01000004">
    <property type="protein sequence ID" value="GAT64229.1"/>
    <property type="molecule type" value="Genomic_DNA"/>
</dbReference>
<reference evidence="4" key="1">
    <citation type="submission" date="2016-04" db="EMBL/GenBank/DDBJ databases">
        <title>Draft genome sequence of Paludibacter jiangxiensis strain NM7.</title>
        <authorList>
            <person name="Qiu Y."/>
            <person name="Matsuura N."/>
            <person name="Ohashi A."/>
            <person name="Tourlousse M.D."/>
            <person name="Sekiguchi Y."/>
        </authorList>
    </citation>
    <scope>NUCLEOTIDE SEQUENCE [LARGE SCALE GENOMIC DNA]</scope>
    <source>
        <strain evidence="4">NM7</strain>
    </source>
</reference>
<dbReference type="RefSeq" id="WP_068706136.1">
    <property type="nucleotide sequence ID" value="NZ_BDCR01000004.1"/>
</dbReference>
<comment type="caution">
    <text evidence="3">The sequence shown here is derived from an EMBL/GenBank/DDBJ whole genome shotgun (WGS) entry which is preliminary data.</text>
</comment>
<dbReference type="PANTHER" id="PTHR33886">
    <property type="entry name" value="UNSATURATED RHAMNOGALACTURONAN HYDROLASE (EUROFUNG)"/>
    <property type="match status" value="1"/>
</dbReference>
<gene>
    <name evidence="3" type="ORF">PJIAN_4779</name>
</gene>
<evidence type="ECO:0000313" key="3">
    <source>
        <dbReference type="EMBL" id="GAT64229.1"/>
    </source>
</evidence>
<dbReference type="PANTHER" id="PTHR33886:SF8">
    <property type="entry name" value="UNSATURATED RHAMNOGALACTURONAN HYDROLASE (EUROFUNG)"/>
    <property type="match status" value="1"/>
</dbReference>
<feature type="signal peptide" evidence="2">
    <location>
        <begin position="1"/>
        <end position="19"/>
    </location>
</feature>
<dbReference type="Pfam" id="PF07470">
    <property type="entry name" value="Glyco_hydro_88"/>
    <property type="match status" value="1"/>
</dbReference>
<keyword evidence="1 3" id="KW-0378">Hydrolase</keyword>
<dbReference type="InterPro" id="IPR012341">
    <property type="entry name" value="6hp_glycosidase-like_sf"/>
</dbReference>
<dbReference type="InterPro" id="IPR052043">
    <property type="entry name" value="PolySaccharide_Degr_Enz"/>
</dbReference>
<reference evidence="4" key="2">
    <citation type="journal article" date="2017" name="Genome Announc.">
        <title>Draft genome sequence of Paludibacter jiangxiensis NM7(T), a propionate-producing fermentative bacterium.</title>
        <authorList>
            <person name="Qiu Y.-L."/>
            <person name="Tourlousse D.M."/>
            <person name="Matsuura N."/>
            <person name="Ohashi A."/>
            <person name="Sekiguchi Y."/>
        </authorList>
    </citation>
    <scope>NUCLEOTIDE SEQUENCE [LARGE SCALE GENOMIC DNA]</scope>
    <source>
        <strain evidence="4">NM7</strain>
    </source>
</reference>
<dbReference type="AlphaFoldDB" id="A0A171AT34"/>
<evidence type="ECO:0000313" key="4">
    <source>
        <dbReference type="Proteomes" id="UP000076586"/>
    </source>
</evidence>
<dbReference type="STRING" id="681398.PJIAN_4779"/>
<evidence type="ECO:0000256" key="1">
    <source>
        <dbReference type="ARBA" id="ARBA00022801"/>
    </source>
</evidence>
<evidence type="ECO:0000256" key="2">
    <source>
        <dbReference type="SAM" id="SignalP"/>
    </source>
</evidence>